<evidence type="ECO:0000313" key="2">
    <source>
        <dbReference type="Proteomes" id="UP000322667"/>
    </source>
</evidence>
<dbReference type="EMBL" id="CM017631">
    <property type="protein sequence ID" value="TYH53330.1"/>
    <property type="molecule type" value="Genomic_DNA"/>
</dbReference>
<reference evidence="1 2" key="1">
    <citation type="submission" date="2019-07" db="EMBL/GenBank/DDBJ databases">
        <title>WGS assembly of Gossypium tomentosum.</title>
        <authorList>
            <person name="Chen Z.J."/>
            <person name="Sreedasyam A."/>
            <person name="Ando A."/>
            <person name="Song Q."/>
            <person name="De L."/>
            <person name="Hulse-Kemp A."/>
            <person name="Ding M."/>
            <person name="Ye W."/>
            <person name="Kirkbride R."/>
            <person name="Jenkins J."/>
            <person name="Plott C."/>
            <person name="Lovell J."/>
            <person name="Lin Y.-M."/>
            <person name="Vaughn R."/>
            <person name="Liu B."/>
            <person name="Li W."/>
            <person name="Simpson S."/>
            <person name="Scheffler B."/>
            <person name="Saski C."/>
            <person name="Grover C."/>
            <person name="Hu G."/>
            <person name="Conover J."/>
            <person name="Carlson J."/>
            <person name="Shu S."/>
            <person name="Boston L."/>
            <person name="Williams M."/>
            <person name="Peterson D."/>
            <person name="Mcgee K."/>
            <person name="Jones D."/>
            <person name="Wendel J."/>
            <person name="Stelly D."/>
            <person name="Grimwood J."/>
            <person name="Schmutz J."/>
        </authorList>
    </citation>
    <scope>NUCLEOTIDE SEQUENCE [LARGE SCALE GENOMIC DNA]</scope>
    <source>
        <strain evidence="1">7179.01</strain>
    </source>
</reference>
<sequence>MTERPRRRGQVVFSGVRCAWRSGDSSGGMRGRLAEACGARVWGRPLGFAENFSFGLGFSLGCGLHWACYFPL</sequence>
<proteinExistence type="predicted"/>
<dbReference type="Proteomes" id="UP000322667">
    <property type="component" value="Chromosome D09"/>
</dbReference>
<protein>
    <submittedName>
        <fullName evidence="1">Uncharacterized protein</fullName>
    </submittedName>
</protein>
<gene>
    <name evidence="1" type="ORF">ES332_D09G092900v1</name>
</gene>
<keyword evidence="2" id="KW-1185">Reference proteome</keyword>
<accession>A0A5D2JF90</accession>
<name>A0A5D2JF90_GOSTO</name>
<dbReference type="AlphaFoldDB" id="A0A5D2JF90"/>
<organism evidence="1 2">
    <name type="scientific">Gossypium tomentosum</name>
    <name type="common">Hawaiian cotton</name>
    <name type="synonym">Gossypium sandvicense</name>
    <dbReference type="NCBI Taxonomy" id="34277"/>
    <lineage>
        <taxon>Eukaryota</taxon>
        <taxon>Viridiplantae</taxon>
        <taxon>Streptophyta</taxon>
        <taxon>Embryophyta</taxon>
        <taxon>Tracheophyta</taxon>
        <taxon>Spermatophyta</taxon>
        <taxon>Magnoliopsida</taxon>
        <taxon>eudicotyledons</taxon>
        <taxon>Gunneridae</taxon>
        <taxon>Pentapetalae</taxon>
        <taxon>rosids</taxon>
        <taxon>malvids</taxon>
        <taxon>Malvales</taxon>
        <taxon>Malvaceae</taxon>
        <taxon>Malvoideae</taxon>
        <taxon>Gossypium</taxon>
    </lineage>
</organism>
<evidence type="ECO:0000313" key="1">
    <source>
        <dbReference type="EMBL" id="TYH53330.1"/>
    </source>
</evidence>